<dbReference type="Proteomes" id="UP000824596">
    <property type="component" value="Unassembled WGS sequence"/>
</dbReference>
<keyword evidence="4" id="KW-1185">Reference proteome</keyword>
<organism evidence="3 4">
    <name type="scientific">Hirsutella rhossiliensis</name>
    <dbReference type="NCBI Taxonomy" id="111463"/>
    <lineage>
        <taxon>Eukaryota</taxon>
        <taxon>Fungi</taxon>
        <taxon>Dikarya</taxon>
        <taxon>Ascomycota</taxon>
        <taxon>Pezizomycotina</taxon>
        <taxon>Sordariomycetes</taxon>
        <taxon>Hypocreomycetidae</taxon>
        <taxon>Hypocreales</taxon>
        <taxon>Ophiocordycipitaceae</taxon>
        <taxon>Hirsutella</taxon>
    </lineage>
</organism>
<dbReference type="PANTHER" id="PTHR42678:SF34">
    <property type="entry name" value="OS04G0183300 PROTEIN"/>
    <property type="match status" value="1"/>
</dbReference>
<feature type="chain" id="PRO_5040173160" evidence="1">
    <location>
        <begin position="18"/>
        <end position="546"/>
    </location>
</feature>
<name>A0A9P8ML27_9HYPO</name>
<accession>A0A9P8ML27</accession>
<dbReference type="Pfam" id="PF01425">
    <property type="entry name" value="Amidase"/>
    <property type="match status" value="1"/>
</dbReference>
<dbReference type="EMBL" id="JAIZPD010000022">
    <property type="protein sequence ID" value="KAH0957143.1"/>
    <property type="molecule type" value="Genomic_DNA"/>
</dbReference>
<dbReference type="GeneID" id="68360820"/>
<protein>
    <submittedName>
        <fullName evidence="3">Amidase domain-containing protein</fullName>
    </submittedName>
</protein>
<dbReference type="Gene3D" id="3.90.1300.10">
    <property type="entry name" value="Amidase signature (AS) domain"/>
    <property type="match status" value="1"/>
</dbReference>
<reference evidence="3" key="1">
    <citation type="submission" date="2021-09" db="EMBL/GenBank/DDBJ databases">
        <title>A high-quality genome of the endoparasitic fungus Hirsutella rhossiliensis with a comparison of Hirsutella genomes reveals transposable elements contributing to genome size variation.</title>
        <authorList>
            <person name="Lin R."/>
            <person name="Jiao Y."/>
            <person name="Sun X."/>
            <person name="Ling J."/>
            <person name="Xie B."/>
            <person name="Cheng X."/>
        </authorList>
    </citation>
    <scope>NUCLEOTIDE SEQUENCE</scope>
    <source>
        <strain evidence="3">HR02</strain>
    </source>
</reference>
<dbReference type="PANTHER" id="PTHR42678">
    <property type="entry name" value="AMIDASE"/>
    <property type="match status" value="1"/>
</dbReference>
<sequence>MRASVLLTSQIIGIAYAALSAQRFANETLPPLLDATLDQLRQGLDTGALLSVNLVDAYLARIGEVNGVVRAVTEINPDARVIAEKLDAERKQSNGARILGPLHGIPVLIKNNIATADSMNNTAGSTALLGAKVPEDSPVVAKLRKAGAIILGKSNLSQWANFRSTNSTNGWSAHGGQTVGAYYPGQDPSGSSSGSAVASSLGLAWASLGTETAGSILSPAALANTVGIKPTVGLTSRYLVIPISEHQDTVGPMARTVKDAAHLLAAIAGPDHNDNYTSAIPFSQVPDYIKVCKEDALKGKRLGIPRNLISQLKSDPSVAAFESALKVLRGAGAEIIDDLAFPGLDILNRDFANASGVVLNSDFVSNLPDYLSLLVSNANNITSLQSLRQFTQKNPAEEFPKRDTATWDEALAQGFDKNASEAQKTRDTIAYLAGTLGLTGALKNFTLDAVVLPTTLAISNAALLGTPVVTVPLGRTPDSTVTELNEFGNLNTTGPNLPFGIGFSGDRWSEELLIGMAYAFEQKTQVRTSIKPFMQPKTELRDVMRP</sequence>
<evidence type="ECO:0000313" key="4">
    <source>
        <dbReference type="Proteomes" id="UP000824596"/>
    </source>
</evidence>
<evidence type="ECO:0000256" key="1">
    <source>
        <dbReference type="SAM" id="SignalP"/>
    </source>
</evidence>
<dbReference type="SUPFAM" id="SSF75304">
    <property type="entry name" value="Amidase signature (AS) enzymes"/>
    <property type="match status" value="1"/>
</dbReference>
<gene>
    <name evidence="3" type="ORF">HRG_11692</name>
</gene>
<evidence type="ECO:0000259" key="2">
    <source>
        <dbReference type="Pfam" id="PF01425"/>
    </source>
</evidence>
<dbReference type="RefSeq" id="XP_044714657.1">
    <property type="nucleotide sequence ID" value="XM_044870162.1"/>
</dbReference>
<feature type="domain" description="Amidase" evidence="2">
    <location>
        <begin position="54"/>
        <end position="513"/>
    </location>
</feature>
<feature type="signal peptide" evidence="1">
    <location>
        <begin position="1"/>
        <end position="17"/>
    </location>
</feature>
<dbReference type="InterPro" id="IPR036928">
    <property type="entry name" value="AS_sf"/>
</dbReference>
<dbReference type="AlphaFoldDB" id="A0A9P8ML27"/>
<evidence type="ECO:0000313" key="3">
    <source>
        <dbReference type="EMBL" id="KAH0957143.1"/>
    </source>
</evidence>
<dbReference type="OrthoDB" id="566138at2759"/>
<proteinExistence type="predicted"/>
<keyword evidence="1" id="KW-0732">Signal</keyword>
<dbReference type="InterPro" id="IPR023631">
    <property type="entry name" value="Amidase_dom"/>
</dbReference>
<comment type="caution">
    <text evidence="3">The sequence shown here is derived from an EMBL/GenBank/DDBJ whole genome shotgun (WGS) entry which is preliminary data.</text>
</comment>